<comment type="pathway">
    <text evidence="2">Amino-acid biosynthesis; L-proline biosynthesis; L-glutamate 5-semialdehyde from L-ornithine: step 1/1.</text>
</comment>
<dbReference type="SUPFAM" id="SSF53383">
    <property type="entry name" value="PLP-dependent transferases"/>
    <property type="match status" value="1"/>
</dbReference>
<evidence type="ECO:0000256" key="6">
    <source>
        <dbReference type="ARBA" id="ARBA00022898"/>
    </source>
</evidence>
<dbReference type="CDD" id="cd00610">
    <property type="entry name" value="OAT_like"/>
    <property type="match status" value="1"/>
</dbReference>
<dbReference type="Pfam" id="PF00202">
    <property type="entry name" value="Aminotran_3"/>
    <property type="match status" value="1"/>
</dbReference>
<gene>
    <name evidence="9" type="primary">rocD</name>
    <name evidence="9" type="ORF">RQM59_06435</name>
</gene>
<dbReference type="InterPro" id="IPR015422">
    <property type="entry name" value="PyrdxlP-dep_Trfase_small"/>
</dbReference>
<evidence type="ECO:0000256" key="3">
    <source>
        <dbReference type="ARBA" id="ARBA00012924"/>
    </source>
</evidence>
<dbReference type="InterPro" id="IPR015424">
    <property type="entry name" value="PyrdxlP-dep_Trfase"/>
</dbReference>
<keyword evidence="10" id="KW-1185">Reference proteome</keyword>
<organism evidence="9 10">
    <name type="scientific">Asprobacillus argus</name>
    <dbReference type="NCBI Taxonomy" id="3076534"/>
    <lineage>
        <taxon>Bacteria</taxon>
        <taxon>Pseudomonadati</taxon>
        <taxon>Bacteroidota</taxon>
        <taxon>Flavobacteriia</taxon>
        <taxon>Flavobacteriales</taxon>
        <taxon>Flavobacteriaceae</taxon>
        <taxon>Asprobacillus</taxon>
    </lineage>
</organism>
<dbReference type="Gene3D" id="3.90.1150.10">
    <property type="entry name" value="Aspartate Aminotransferase, domain 1"/>
    <property type="match status" value="1"/>
</dbReference>
<dbReference type="InterPro" id="IPR015421">
    <property type="entry name" value="PyrdxlP-dep_Trfase_major"/>
</dbReference>
<dbReference type="NCBIfam" id="TIGR01885">
    <property type="entry name" value="Orn_aminotrans"/>
    <property type="match status" value="1"/>
</dbReference>
<dbReference type="Gene3D" id="3.40.640.10">
    <property type="entry name" value="Type I PLP-dependent aspartate aminotransferase-like (Major domain)"/>
    <property type="match status" value="1"/>
</dbReference>
<evidence type="ECO:0000256" key="4">
    <source>
        <dbReference type="ARBA" id="ARBA00022576"/>
    </source>
</evidence>
<sequence length="414" mass="45211">MAVLDQLTSQQAIDLENKYGAHNYHPLPVVLSRGEGVYVWDVEGKKYYDFLSAYSAVNQGHCHPKIVNAMTAQAQTLSLTSRAFYNDMLGRYEEFATQYFGFDKLLPMNTGAEAVETALKLCRKWAYEVKGISENDAQIIVCENNFHGRTTTIISFSNDPVARKNFGPFTNGFIKIEYDNLVALEQALESTPNVAGFLVEPIQGEAGVYVPSDGYLTAAKALCEKHNVLFIADEVQTGIARTGKLLAVNHEDVTPDILILGKALSGGAYPVSAVLANDPIMNVIRPGNHGSTFGGNPIAAAVAMAALEVVLEEHLAENAERLGHIFRAELSTFAEENELVHLVRGKGLLNAIVINDSEDSSTAWDICIQLRDNGLLAKPTHGNIIRFAPPLVMNEEQLLDCVGIIKKTITNFSN</sequence>
<keyword evidence="4 9" id="KW-0032">Aminotransferase</keyword>
<protein>
    <recommendedName>
        <fullName evidence="3">ornithine aminotransferase</fullName>
        <ecNumber evidence="3">2.6.1.13</ecNumber>
    </recommendedName>
    <alternativeName>
        <fullName evidence="7">Ornithine--oxo-acid aminotransferase</fullName>
    </alternativeName>
</protein>
<comment type="similarity">
    <text evidence="8">Belongs to the class-III pyridoxal-phosphate-dependent aminotransferase family.</text>
</comment>
<evidence type="ECO:0000256" key="1">
    <source>
        <dbReference type="ARBA" id="ARBA00001933"/>
    </source>
</evidence>
<comment type="cofactor">
    <cofactor evidence="1">
        <name>pyridoxal 5'-phosphate</name>
        <dbReference type="ChEBI" id="CHEBI:597326"/>
    </cofactor>
</comment>
<dbReference type="PIRSF" id="PIRSF000521">
    <property type="entry name" value="Transaminase_4ab_Lys_Orn"/>
    <property type="match status" value="1"/>
</dbReference>
<dbReference type="PANTHER" id="PTHR11986:SF18">
    <property type="entry name" value="ORNITHINE AMINOTRANSFERASE, MITOCHONDRIAL"/>
    <property type="match status" value="1"/>
</dbReference>
<dbReference type="RefSeq" id="WP_349241261.1">
    <property type="nucleotide sequence ID" value="NZ_JAVTTO010000002.1"/>
</dbReference>
<dbReference type="PROSITE" id="PS00600">
    <property type="entry name" value="AA_TRANSFER_CLASS_3"/>
    <property type="match status" value="1"/>
</dbReference>
<dbReference type="EC" id="2.6.1.13" evidence="3"/>
<accession>A0ABU3LE63</accession>
<evidence type="ECO:0000256" key="5">
    <source>
        <dbReference type="ARBA" id="ARBA00022679"/>
    </source>
</evidence>
<keyword evidence="6 8" id="KW-0663">Pyridoxal phosphate</keyword>
<evidence type="ECO:0000313" key="10">
    <source>
        <dbReference type="Proteomes" id="UP001257277"/>
    </source>
</evidence>
<evidence type="ECO:0000256" key="2">
    <source>
        <dbReference type="ARBA" id="ARBA00004998"/>
    </source>
</evidence>
<proteinExistence type="inferred from homology"/>
<evidence type="ECO:0000256" key="8">
    <source>
        <dbReference type="RuleBase" id="RU003560"/>
    </source>
</evidence>
<dbReference type="InterPro" id="IPR010164">
    <property type="entry name" value="Orn_aminotrans"/>
</dbReference>
<dbReference type="PANTHER" id="PTHR11986">
    <property type="entry name" value="AMINOTRANSFERASE CLASS III"/>
    <property type="match status" value="1"/>
</dbReference>
<comment type="caution">
    <text evidence="9">The sequence shown here is derived from an EMBL/GenBank/DDBJ whole genome shotgun (WGS) entry which is preliminary data.</text>
</comment>
<dbReference type="EMBL" id="JAVTTO010000002">
    <property type="protein sequence ID" value="MDT7832009.1"/>
    <property type="molecule type" value="Genomic_DNA"/>
</dbReference>
<dbReference type="InterPro" id="IPR049704">
    <property type="entry name" value="Aminotrans_3_PPA_site"/>
</dbReference>
<evidence type="ECO:0000313" key="9">
    <source>
        <dbReference type="EMBL" id="MDT7832009.1"/>
    </source>
</evidence>
<dbReference type="GO" id="GO:0004587">
    <property type="term" value="F:ornithine aminotransferase activity"/>
    <property type="evidence" value="ECO:0007669"/>
    <property type="project" value="UniProtKB-EC"/>
</dbReference>
<dbReference type="InterPro" id="IPR005814">
    <property type="entry name" value="Aminotrans_3"/>
</dbReference>
<evidence type="ECO:0000256" key="7">
    <source>
        <dbReference type="ARBA" id="ARBA00030587"/>
    </source>
</evidence>
<dbReference type="Proteomes" id="UP001257277">
    <property type="component" value="Unassembled WGS sequence"/>
</dbReference>
<keyword evidence="5 9" id="KW-0808">Transferase</keyword>
<dbReference type="InterPro" id="IPR050103">
    <property type="entry name" value="Class-III_PLP-dep_AT"/>
</dbReference>
<reference evidence="9 10" key="1">
    <citation type="submission" date="2023-09" db="EMBL/GenBank/DDBJ databases">
        <title>Novel taxa isolated from Blanes Bay.</title>
        <authorList>
            <person name="Rey-Velasco X."/>
            <person name="Lucena T."/>
        </authorList>
    </citation>
    <scope>NUCLEOTIDE SEQUENCE [LARGE SCALE GENOMIC DNA]</scope>
    <source>
        <strain evidence="9 10">S356</strain>
    </source>
</reference>
<name>A0ABU3LE63_9FLAO</name>